<dbReference type="RefSeq" id="WP_070100070.1">
    <property type="nucleotide sequence ID" value="NZ_CZAW01000066.1"/>
</dbReference>
<protein>
    <submittedName>
        <fullName evidence="1">DNA internalization-related competence protein ComEC/Rec2</fullName>
    </submittedName>
</protein>
<proteinExistence type="predicted"/>
<dbReference type="Gene3D" id="3.60.15.10">
    <property type="entry name" value="Ribonuclease Z/Hydroxyacylglutathione hydrolase-like"/>
    <property type="match status" value="1"/>
</dbReference>
<dbReference type="PANTHER" id="PTHR30619:SF1">
    <property type="entry name" value="RECOMBINATION PROTEIN 2"/>
    <property type="match status" value="1"/>
</dbReference>
<evidence type="ECO:0000313" key="1">
    <source>
        <dbReference type="EMBL" id="CUQ06733.1"/>
    </source>
</evidence>
<accession>A0A174T9V4</accession>
<dbReference type="Proteomes" id="UP000095712">
    <property type="component" value="Unassembled WGS sequence"/>
</dbReference>
<dbReference type="SUPFAM" id="SSF56281">
    <property type="entry name" value="Metallo-hydrolase/oxidoreductase"/>
    <property type="match status" value="1"/>
</dbReference>
<dbReference type="InterPro" id="IPR052159">
    <property type="entry name" value="Competence_DNA_uptake"/>
</dbReference>
<sequence>MGIIHFLNVNEGDCIWIEHPSEHNTIIDISNGQEVTNIFESASSSGNHNQKNYPVNPIEYLKDRNVSTIFRFVLTHPDMDHMDGIKDLFETFEVLNFWDTENTKVMDDNMSWGRYDKADWDFYQEIRTSLSSPKVLNLYAGQKGKYYNQTEDGKSGADGLYLLAPTTDLVAEANKSKDYNDCSYVILYRTGNNKKIIFAGDSAEKTWNYILENHEEDVKDVDILIAPHHGRKTGGNDEYLDVLNPKLTLFGNAKSEYLDYSSWNNRGLDHITNNQANCIIINTNGESGMDVYVTYEVFAKKRNPDTFYDETYGGWYIMTI</sequence>
<dbReference type="EMBL" id="CZAW01000066">
    <property type="protein sequence ID" value="CUQ06733.1"/>
    <property type="molecule type" value="Genomic_DNA"/>
</dbReference>
<evidence type="ECO:0000313" key="2">
    <source>
        <dbReference type="Proteomes" id="UP000095712"/>
    </source>
</evidence>
<name>A0A174T9V4_9FIRM</name>
<dbReference type="PANTHER" id="PTHR30619">
    <property type="entry name" value="DNA INTERNALIZATION/COMPETENCE PROTEIN COMEC/REC2"/>
    <property type="match status" value="1"/>
</dbReference>
<gene>
    <name evidence="1" type="ORF">ERS852523_03831</name>
</gene>
<dbReference type="InterPro" id="IPR036866">
    <property type="entry name" value="RibonucZ/Hydroxyglut_hydro"/>
</dbReference>
<dbReference type="AlphaFoldDB" id="A0A174T9V4"/>
<organism evidence="1 2">
    <name type="scientific">Blautia wexlerae</name>
    <dbReference type="NCBI Taxonomy" id="418240"/>
    <lineage>
        <taxon>Bacteria</taxon>
        <taxon>Bacillati</taxon>
        <taxon>Bacillota</taxon>
        <taxon>Clostridia</taxon>
        <taxon>Lachnospirales</taxon>
        <taxon>Lachnospiraceae</taxon>
        <taxon>Blautia</taxon>
    </lineage>
</organism>
<reference evidence="1 2" key="1">
    <citation type="submission" date="2015-09" db="EMBL/GenBank/DDBJ databases">
        <authorList>
            <consortium name="Pathogen Informatics"/>
        </authorList>
    </citation>
    <scope>NUCLEOTIDE SEQUENCE [LARGE SCALE GENOMIC DNA]</scope>
    <source>
        <strain evidence="1 2">2789STDY5834911</strain>
    </source>
</reference>